<protein>
    <recommendedName>
        <fullName evidence="1">chorismate mutase</fullName>
        <ecNumber evidence="1">5.4.99.5</ecNumber>
    </recommendedName>
</protein>
<dbReference type="OrthoDB" id="514491at2"/>
<dbReference type="eggNOG" id="COG1605">
    <property type="taxonomic scope" value="Bacteria"/>
</dbReference>
<feature type="domain" description="Chorismate mutase" evidence="3">
    <location>
        <begin position="4"/>
        <end position="95"/>
    </location>
</feature>
<dbReference type="SUPFAM" id="SSF48600">
    <property type="entry name" value="Chorismate mutase II"/>
    <property type="match status" value="1"/>
</dbReference>
<evidence type="ECO:0000256" key="1">
    <source>
        <dbReference type="ARBA" id="ARBA00012404"/>
    </source>
</evidence>
<dbReference type="InterPro" id="IPR036263">
    <property type="entry name" value="Chorismate_II_sf"/>
</dbReference>
<dbReference type="GO" id="GO:0046417">
    <property type="term" value="P:chorismate metabolic process"/>
    <property type="evidence" value="ECO:0007669"/>
    <property type="project" value="InterPro"/>
</dbReference>
<dbReference type="Gene3D" id="1.20.59.10">
    <property type="entry name" value="Chorismate mutase"/>
    <property type="match status" value="1"/>
</dbReference>
<accession>A0A074JHE2</accession>
<dbReference type="GO" id="GO:0004106">
    <property type="term" value="F:chorismate mutase activity"/>
    <property type="evidence" value="ECO:0007669"/>
    <property type="project" value="UniProtKB-EC"/>
</dbReference>
<dbReference type="AlphaFoldDB" id="A0A074JHE2"/>
<sequence length="101" mass="11352">MKSASQLHTMEELRVEIDALDGELIAMLAARSRLIDRAAEIKQGNGWPARIPERVEEVVRKVRAKADAAGLDADLAERLWREMMEHFIAQEELVLGKGDNT</sequence>
<dbReference type="InterPro" id="IPR036979">
    <property type="entry name" value="CM_dom_sf"/>
</dbReference>
<dbReference type="SMART" id="SM00830">
    <property type="entry name" value="CM_2"/>
    <property type="match status" value="1"/>
</dbReference>
<dbReference type="Proteomes" id="UP000027471">
    <property type="component" value="Unassembled WGS sequence"/>
</dbReference>
<reference evidence="4 5" key="1">
    <citation type="journal article" date="2015" name="Antonie Van Leeuwenhoek">
        <title>Thioclava indica sp. nov., isolated from surface seawater of the Indian Ocean.</title>
        <authorList>
            <person name="Liu Y."/>
            <person name="Lai Q."/>
            <person name="Du J."/>
            <person name="Xu H."/>
            <person name="Jiang L."/>
            <person name="Shao Z."/>
        </authorList>
    </citation>
    <scope>NUCLEOTIDE SEQUENCE [LARGE SCALE GENOMIC DNA]</scope>
    <source>
        <strain evidence="4 5">DT23-4</strain>
    </source>
</reference>
<name>A0A074JHE2_9RHOB</name>
<gene>
    <name evidence="4" type="ORF">DT23_17260</name>
</gene>
<keyword evidence="2" id="KW-0413">Isomerase</keyword>
<evidence type="ECO:0000259" key="3">
    <source>
        <dbReference type="PROSITE" id="PS51168"/>
    </source>
</evidence>
<evidence type="ECO:0000256" key="2">
    <source>
        <dbReference type="ARBA" id="ARBA00023235"/>
    </source>
</evidence>
<evidence type="ECO:0000313" key="5">
    <source>
        <dbReference type="Proteomes" id="UP000027471"/>
    </source>
</evidence>
<dbReference type="EMBL" id="AUNB01000044">
    <property type="protein sequence ID" value="KEO57031.1"/>
    <property type="molecule type" value="Genomic_DNA"/>
</dbReference>
<keyword evidence="5" id="KW-1185">Reference proteome</keyword>
<dbReference type="STRING" id="1353528.DT23_17260"/>
<dbReference type="PANTHER" id="PTHR38041">
    <property type="entry name" value="CHORISMATE MUTASE"/>
    <property type="match status" value="1"/>
</dbReference>
<comment type="caution">
    <text evidence="4">The sequence shown here is derived from an EMBL/GenBank/DDBJ whole genome shotgun (WGS) entry which is preliminary data.</text>
</comment>
<dbReference type="GO" id="GO:0009697">
    <property type="term" value="P:salicylic acid biosynthetic process"/>
    <property type="evidence" value="ECO:0007669"/>
    <property type="project" value="TreeGrafter"/>
</dbReference>
<dbReference type="InterPro" id="IPR051331">
    <property type="entry name" value="Chorismate_mutase-related"/>
</dbReference>
<evidence type="ECO:0000313" key="4">
    <source>
        <dbReference type="EMBL" id="KEO57031.1"/>
    </source>
</evidence>
<dbReference type="PANTHER" id="PTHR38041:SF1">
    <property type="entry name" value="CHORISMATE MUTASE"/>
    <property type="match status" value="1"/>
</dbReference>
<organism evidence="4 5">
    <name type="scientific">Thioclava indica</name>
    <dbReference type="NCBI Taxonomy" id="1353528"/>
    <lineage>
        <taxon>Bacteria</taxon>
        <taxon>Pseudomonadati</taxon>
        <taxon>Pseudomonadota</taxon>
        <taxon>Alphaproteobacteria</taxon>
        <taxon>Rhodobacterales</taxon>
        <taxon>Paracoccaceae</taxon>
        <taxon>Thioclava</taxon>
    </lineage>
</organism>
<dbReference type="Pfam" id="PF01817">
    <property type="entry name" value="CM_2"/>
    <property type="match status" value="1"/>
</dbReference>
<dbReference type="RefSeq" id="WP_038131973.1">
    <property type="nucleotide sequence ID" value="NZ_AUNB01000044.1"/>
</dbReference>
<proteinExistence type="predicted"/>
<dbReference type="EC" id="5.4.99.5" evidence="1"/>
<dbReference type="InterPro" id="IPR002701">
    <property type="entry name" value="CM_II_prokaryot"/>
</dbReference>
<dbReference type="PROSITE" id="PS51168">
    <property type="entry name" value="CHORISMATE_MUT_2"/>
    <property type="match status" value="1"/>
</dbReference>